<sequence length="1654" mass="186834">MNNKENIIKAKEMIIELRSIGVKLWTDNGKLRYRAPEGVFSTTLKDRVGDIRSNIVEVLEKEQTVGFIYKKYNTNENSPFPLTDVQSSYLLGKTDAVLWGGIGCQGYVEVNFGDKTTTDIYRVWRKLVERHDMLRASVNEDGIRILNNMNNLYKMEFVDIRGLSLEDEKAALNRIRTKLCNVEYDSSKPPLFRTFVTSRDSGIFFHLSIDLIIADFGSVQLLIGEMGKLLNGESLPKINIDFKSYALFIKNIKEGLKWQEDKKYWMDRIDILPSAPVLPRDGRAKPIEEKTESKFRRLQKRLDEKKWSAIKYFAGKYGVTTSSVILAAYAETIGKWSETRRFTLNLPLQNRLPVHQDVCNLVGDFTSVNLLEVDLTEKMDFVERVRKISSQLIEDIDHRYFTGVELMREIVQRKDWDSALMPFVFTGVLKSENMAGSIEYGMSQTPQVWVDCQAVDESDVNSSDKGLLLSWDVRVGALRRDIVDEAFESFFYCLEKLADSSETWVTRLKVPIISENKKLKNLEIKKGSKGFIQDNFITRALSNKNRLAVIACNGSITYEELLSGSLKIANYINNIGLAKKPSLIAIKMSKSIKQIMAAIGVLIAGHTYLPLDIKQPETRENKILKKAKIETILTEEAVDIALNFNGTIKHSKPSIAPSSPAYVIFTSGSTGEPKGVIVSHEAAQTTINAITKMFFVNEEDCILGLAELSFDLSVFDIFGVLGAGGTLVLPDPSRGPDPSHWAEIIKNYGVTLWNSVPAQAEMLASYASLRHEFPSIRSVWLSGDLIRTTLPDSLRKIMPNAELISLGGATEAGIWSIFHRIGSIENEYPTVVYGNALENQCVSVVDKNLDICPNFVPGEIIIGGQALAEGYLGELKLTKEKFLIRESEGGRFYRTGDRGRFLENGEIEFLGRLDNQVKINGYRIELAEIEAALSEAPTVSDCTVVHYKQSGKEKLEAFIVEGLDRTESSSGFSFNLSSIMAQASNIEKKMNSDAVKHFNEVLNCAILDTAHKALREAGAFGNNNSWFEVELILKKLQVLPCFSTLLCRWLNILTDNGYIVREGNLYKDLFKDKKEENYWPLLRSEPLSFIAPECVSKYIESHARNICSLFSGKVNPLAFLFPDGSTKVAEALYGKTAIAQYLNEILSETIRKYSESKMKKISILEVGGGIGATTDRVLEKMEDKEFEYLFTDVSTFFLKNIKEKYPFIKTDILDLDQFESKGYFDIIIAAGVLNNTKNIPIVIEKLSEMIEEGGLLLITDPTGEHLEIFASQAFMMVEHEDIRKNTGNCFLTEDEWRTTLQKSELDIVAVFPPQNTNYSGFSHSLFVAQKCNCKCRKKLPEFNWRQFLENQLPAAMIPEKFHLIEKMPLTMNGKVDRSKLIEQARSSQFYNTEENYKEKFELRKESMSSLEKQIHEILKEISEKDSIALEENLLQIGFDSLLLAQASGKIANNIYEAQGLRFDEILREILTSPTIFNIASYIQKNSKNKQDQINKNIVNNTLLSEEQHCAMEIFLLTDDECSKLKNEFNTIMSSKAKIHTILLSDSKDIIFRKRSNEDCKLIIIACGKNCSDALLLASNMLTKGLFTDKVVLVNPTMYDGSVVYLGDVVVFSSHEKEEEIWAESVLGEFSMNTLKKGQSMEQLGNEIANELRLI</sequence>
<dbReference type="SUPFAM" id="SSF53335">
    <property type="entry name" value="S-adenosyl-L-methionine-dependent methyltransferases"/>
    <property type="match status" value="1"/>
</dbReference>
<dbReference type="InterPro" id="IPR057737">
    <property type="entry name" value="Condensation_MtbB-like"/>
</dbReference>
<keyword evidence="2" id="KW-0596">Phosphopantetheine</keyword>
<feature type="domain" description="Carrier" evidence="6">
    <location>
        <begin position="1405"/>
        <end position="1486"/>
    </location>
</feature>
<evidence type="ECO:0000313" key="8">
    <source>
        <dbReference type="Proteomes" id="UP000033052"/>
    </source>
</evidence>
<dbReference type="InterPro" id="IPR045851">
    <property type="entry name" value="AMP-bd_C_sf"/>
</dbReference>
<dbReference type="EMBL" id="CP009225">
    <property type="protein sequence ID" value="AKC63026.1"/>
    <property type="molecule type" value="Genomic_DNA"/>
</dbReference>
<comment type="cofactor">
    <cofactor evidence="1">
        <name>pantetheine 4'-phosphate</name>
        <dbReference type="ChEBI" id="CHEBI:47942"/>
    </cofactor>
</comment>
<dbReference type="Gene3D" id="1.10.10.1830">
    <property type="entry name" value="Non-ribosomal peptide synthase, adenylation domain"/>
    <property type="match status" value="1"/>
</dbReference>
<dbReference type="CDD" id="cd02440">
    <property type="entry name" value="AdoMet_MTases"/>
    <property type="match status" value="1"/>
</dbReference>
<dbReference type="RefSeq" id="WP_033060085.1">
    <property type="nucleotide sequence ID" value="NZ_CP009225.1"/>
</dbReference>
<dbReference type="NCBIfam" id="TIGR01733">
    <property type="entry name" value="AA-adenyl-dom"/>
    <property type="match status" value="1"/>
</dbReference>
<dbReference type="InterPro" id="IPR010071">
    <property type="entry name" value="AA_adenyl_dom"/>
</dbReference>
<dbReference type="Pfam" id="PF18563">
    <property type="entry name" value="TubC_N"/>
    <property type="match status" value="1"/>
</dbReference>
<dbReference type="InterPro" id="IPR009081">
    <property type="entry name" value="PP-bd_ACP"/>
</dbReference>
<dbReference type="PANTHER" id="PTHR45527">
    <property type="entry name" value="NONRIBOSOMAL PEPTIDE SYNTHETASE"/>
    <property type="match status" value="1"/>
</dbReference>
<dbReference type="PROSITE" id="PS00455">
    <property type="entry name" value="AMP_BINDING"/>
    <property type="match status" value="1"/>
</dbReference>
<evidence type="ECO:0000256" key="1">
    <source>
        <dbReference type="ARBA" id="ARBA00001957"/>
    </source>
</evidence>
<keyword evidence="5" id="KW-0045">Antibiotic biosynthesis</keyword>
<dbReference type="InterPro" id="IPR041464">
    <property type="entry name" value="TubC_N"/>
</dbReference>
<evidence type="ECO:0000259" key="6">
    <source>
        <dbReference type="PROSITE" id="PS50075"/>
    </source>
</evidence>
<protein>
    <submittedName>
        <fullName evidence="7">Non-ribosomal peptide synthetase module</fullName>
    </submittedName>
</protein>
<dbReference type="Gene3D" id="3.30.559.10">
    <property type="entry name" value="Chloramphenicol acetyltransferase-like domain"/>
    <property type="match status" value="1"/>
</dbReference>
<dbReference type="Proteomes" id="UP000033052">
    <property type="component" value="Chromosome"/>
</dbReference>
<organism evidence="7 8">
    <name type="scientific">Clostridium sporogenes</name>
    <dbReference type="NCBI Taxonomy" id="1509"/>
    <lineage>
        <taxon>Bacteria</taxon>
        <taxon>Bacillati</taxon>
        <taxon>Bacillota</taxon>
        <taxon>Clostridia</taxon>
        <taxon>Eubacteriales</taxon>
        <taxon>Clostridiaceae</taxon>
        <taxon>Clostridium</taxon>
    </lineage>
</organism>
<dbReference type="GeneID" id="92938995"/>
<dbReference type="GO" id="GO:0016874">
    <property type="term" value="F:ligase activity"/>
    <property type="evidence" value="ECO:0007669"/>
    <property type="project" value="UniProtKB-KW"/>
</dbReference>
<gene>
    <name evidence="7" type="ORF">CLSPO_c23060</name>
</gene>
<dbReference type="Gene3D" id="3.30.559.30">
    <property type="entry name" value="Nonribosomal peptide synthetase, condensation domain"/>
    <property type="match status" value="1"/>
</dbReference>
<evidence type="ECO:0000256" key="5">
    <source>
        <dbReference type="ARBA" id="ARBA00023194"/>
    </source>
</evidence>
<evidence type="ECO:0000256" key="4">
    <source>
        <dbReference type="ARBA" id="ARBA00022598"/>
    </source>
</evidence>
<dbReference type="Gene3D" id="3.30.300.30">
    <property type="match status" value="1"/>
</dbReference>
<dbReference type="InterPro" id="IPR000873">
    <property type="entry name" value="AMP-dep_synth/lig_dom"/>
</dbReference>
<dbReference type="GO" id="GO:0043041">
    <property type="term" value="P:amino acid activation for nonribosomal peptide biosynthetic process"/>
    <property type="evidence" value="ECO:0007669"/>
    <property type="project" value="TreeGrafter"/>
</dbReference>
<dbReference type="CDD" id="cd19535">
    <property type="entry name" value="Cyc_NRPS"/>
    <property type="match status" value="1"/>
</dbReference>
<dbReference type="Gene3D" id="1.10.1200.10">
    <property type="entry name" value="ACP-like"/>
    <property type="match status" value="1"/>
</dbReference>
<dbReference type="InterPro" id="IPR042099">
    <property type="entry name" value="ANL_N_sf"/>
</dbReference>
<proteinExistence type="predicted"/>
<dbReference type="InterPro" id="IPR029063">
    <property type="entry name" value="SAM-dependent_MTases_sf"/>
</dbReference>
<dbReference type="InterPro" id="IPR023213">
    <property type="entry name" value="CAT-like_dom_sf"/>
</dbReference>
<dbReference type="PANTHER" id="PTHR45527:SF10">
    <property type="entry name" value="PYOCHELIN SYNTHASE PCHF"/>
    <property type="match status" value="1"/>
</dbReference>
<keyword evidence="3" id="KW-0597">Phosphoprotein</keyword>
<dbReference type="InterPro" id="IPR044894">
    <property type="entry name" value="TubC_N_sf"/>
</dbReference>
<dbReference type="KEGG" id="cld:CLSPO_c23060"/>
<dbReference type="SUPFAM" id="SSF52777">
    <property type="entry name" value="CoA-dependent acyltransferases"/>
    <property type="match status" value="2"/>
</dbReference>
<dbReference type="Gene3D" id="3.40.50.150">
    <property type="entry name" value="Vaccinia Virus protein VP39"/>
    <property type="match status" value="1"/>
</dbReference>
<evidence type="ECO:0000256" key="2">
    <source>
        <dbReference type="ARBA" id="ARBA00022450"/>
    </source>
</evidence>
<dbReference type="GO" id="GO:0005737">
    <property type="term" value="C:cytoplasm"/>
    <property type="evidence" value="ECO:0007669"/>
    <property type="project" value="TreeGrafter"/>
</dbReference>
<evidence type="ECO:0000313" key="7">
    <source>
        <dbReference type="EMBL" id="AKC63026.1"/>
    </source>
</evidence>
<dbReference type="PROSITE" id="PS50075">
    <property type="entry name" value="CARRIER"/>
    <property type="match status" value="1"/>
</dbReference>
<dbReference type="SUPFAM" id="SSF56801">
    <property type="entry name" value="Acetyl-CoA synthetase-like"/>
    <property type="match status" value="1"/>
</dbReference>
<accession>A0A7U4JPP6</accession>
<dbReference type="InterPro" id="IPR006162">
    <property type="entry name" value="Ppantetheine_attach_site"/>
</dbReference>
<dbReference type="Pfam" id="PF00668">
    <property type="entry name" value="Condensation"/>
    <property type="match status" value="1"/>
</dbReference>
<dbReference type="Pfam" id="PF13489">
    <property type="entry name" value="Methyltransf_23"/>
    <property type="match status" value="1"/>
</dbReference>
<dbReference type="GO" id="GO:0031177">
    <property type="term" value="F:phosphopantetheine binding"/>
    <property type="evidence" value="ECO:0007669"/>
    <property type="project" value="TreeGrafter"/>
</dbReference>
<reference evidence="7 8" key="1">
    <citation type="journal article" date="2015" name="PLoS ONE">
        <title>A universal mariner transposon system for forward genetic studies in the genus clostridium.</title>
        <authorList>
            <person name="Zhang Y."/>
            <person name="Grosse-Honebrink A."/>
            <person name="Minton N.P."/>
        </authorList>
    </citation>
    <scope>NUCLEOTIDE SEQUENCE [LARGE SCALE GENOMIC DNA]</scope>
    <source>
        <strain evidence="7 8">NCIMB 10696</strain>
    </source>
</reference>
<name>A0A7U4JPP6_CLOSG</name>
<dbReference type="GO" id="GO:0008610">
    <property type="term" value="P:lipid biosynthetic process"/>
    <property type="evidence" value="ECO:0007669"/>
    <property type="project" value="UniProtKB-ARBA"/>
</dbReference>
<dbReference type="GO" id="GO:0017000">
    <property type="term" value="P:antibiotic biosynthetic process"/>
    <property type="evidence" value="ECO:0007669"/>
    <property type="project" value="UniProtKB-KW"/>
</dbReference>
<dbReference type="PROSITE" id="PS00012">
    <property type="entry name" value="PHOSPHOPANTETHEINE"/>
    <property type="match status" value="1"/>
</dbReference>
<dbReference type="InterPro" id="IPR001242">
    <property type="entry name" value="Condensation_dom"/>
</dbReference>
<dbReference type="InterPro" id="IPR036736">
    <property type="entry name" value="ACP-like_sf"/>
</dbReference>
<dbReference type="Gene3D" id="3.40.50.12780">
    <property type="entry name" value="N-terminal domain of ligase-like"/>
    <property type="match status" value="1"/>
</dbReference>
<evidence type="ECO:0000256" key="3">
    <source>
        <dbReference type="ARBA" id="ARBA00022553"/>
    </source>
</evidence>
<dbReference type="InterPro" id="IPR020845">
    <property type="entry name" value="AMP-binding_CS"/>
</dbReference>
<keyword evidence="4" id="KW-0436">Ligase</keyword>
<dbReference type="GO" id="GO:0044550">
    <property type="term" value="P:secondary metabolite biosynthetic process"/>
    <property type="evidence" value="ECO:0007669"/>
    <property type="project" value="TreeGrafter"/>
</dbReference>
<dbReference type="Pfam" id="PF00501">
    <property type="entry name" value="AMP-binding"/>
    <property type="match status" value="1"/>
</dbReference>